<dbReference type="SUPFAM" id="SSF54160">
    <property type="entry name" value="Chromo domain-like"/>
    <property type="match status" value="1"/>
</dbReference>
<evidence type="ECO:0000313" key="3">
    <source>
        <dbReference type="EMBL" id="KAF2126979.1"/>
    </source>
</evidence>
<organism evidence="3 4">
    <name type="scientific">Dothidotthia symphoricarpi CBS 119687</name>
    <dbReference type="NCBI Taxonomy" id="1392245"/>
    <lineage>
        <taxon>Eukaryota</taxon>
        <taxon>Fungi</taxon>
        <taxon>Dikarya</taxon>
        <taxon>Ascomycota</taxon>
        <taxon>Pezizomycotina</taxon>
        <taxon>Dothideomycetes</taxon>
        <taxon>Pleosporomycetidae</taxon>
        <taxon>Pleosporales</taxon>
        <taxon>Dothidotthiaceae</taxon>
        <taxon>Dothidotthia</taxon>
    </lineage>
</organism>
<dbReference type="GeneID" id="54404573"/>
<dbReference type="InterPro" id="IPR000953">
    <property type="entry name" value="Chromo/chromo_shadow_dom"/>
</dbReference>
<feature type="domain" description="Chromo" evidence="2">
    <location>
        <begin position="21"/>
        <end position="81"/>
    </location>
</feature>
<dbReference type="AlphaFoldDB" id="A0A6A6A512"/>
<feature type="non-terminal residue" evidence="3">
    <location>
        <position position="1"/>
    </location>
</feature>
<dbReference type="RefSeq" id="XP_033521371.1">
    <property type="nucleotide sequence ID" value="XM_033664141.1"/>
</dbReference>
<dbReference type="InterPro" id="IPR016197">
    <property type="entry name" value="Chromo-like_dom_sf"/>
</dbReference>
<dbReference type="OrthoDB" id="3689183at2759"/>
<gene>
    <name evidence="3" type="ORF">P153DRAFT_297112</name>
</gene>
<comment type="subunit">
    <text evidence="1">Component of the NuA4 histone acetyltransferase complex.</text>
</comment>
<dbReference type="GO" id="GO:0006338">
    <property type="term" value="P:chromatin remodeling"/>
    <property type="evidence" value="ECO:0007669"/>
    <property type="project" value="UniProtKB-ARBA"/>
</dbReference>
<dbReference type="Proteomes" id="UP000799771">
    <property type="component" value="Unassembled WGS sequence"/>
</dbReference>
<name>A0A6A6A512_9PLEO</name>
<dbReference type="EMBL" id="ML977512">
    <property type="protein sequence ID" value="KAF2126979.1"/>
    <property type="molecule type" value="Genomic_DNA"/>
</dbReference>
<protein>
    <recommendedName>
        <fullName evidence="2">Chromo domain-containing protein</fullName>
    </recommendedName>
</protein>
<proteinExistence type="predicted"/>
<reference evidence="3" key="1">
    <citation type="journal article" date="2020" name="Stud. Mycol.">
        <title>101 Dothideomycetes genomes: a test case for predicting lifestyles and emergence of pathogens.</title>
        <authorList>
            <person name="Haridas S."/>
            <person name="Albert R."/>
            <person name="Binder M."/>
            <person name="Bloem J."/>
            <person name="Labutti K."/>
            <person name="Salamov A."/>
            <person name="Andreopoulos B."/>
            <person name="Baker S."/>
            <person name="Barry K."/>
            <person name="Bills G."/>
            <person name="Bluhm B."/>
            <person name="Cannon C."/>
            <person name="Castanera R."/>
            <person name="Culley D."/>
            <person name="Daum C."/>
            <person name="Ezra D."/>
            <person name="Gonzalez J."/>
            <person name="Henrissat B."/>
            <person name="Kuo A."/>
            <person name="Liang C."/>
            <person name="Lipzen A."/>
            <person name="Lutzoni F."/>
            <person name="Magnuson J."/>
            <person name="Mondo S."/>
            <person name="Nolan M."/>
            <person name="Ohm R."/>
            <person name="Pangilinan J."/>
            <person name="Park H.-J."/>
            <person name="Ramirez L."/>
            <person name="Alfaro M."/>
            <person name="Sun H."/>
            <person name="Tritt A."/>
            <person name="Yoshinaga Y."/>
            <person name="Zwiers L.-H."/>
            <person name="Turgeon B."/>
            <person name="Goodwin S."/>
            <person name="Spatafora J."/>
            <person name="Crous P."/>
            <person name="Grigoriev I."/>
        </authorList>
    </citation>
    <scope>NUCLEOTIDE SEQUENCE</scope>
    <source>
        <strain evidence="3">CBS 119687</strain>
    </source>
</reference>
<dbReference type="PROSITE" id="PS50013">
    <property type="entry name" value="CHROMO_2"/>
    <property type="match status" value="1"/>
</dbReference>
<evidence type="ECO:0000313" key="4">
    <source>
        <dbReference type="Proteomes" id="UP000799771"/>
    </source>
</evidence>
<keyword evidence="4" id="KW-1185">Reference proteome</keyword>
<evidence type="ECO:0000259" key="2">
    <source>
        <dbReference type="PROSITE" id="PS50013"/>
    </source>
</evidence>
<sequence length="81" mass="9785">QPCDKEQPACFNPEANDKTEYAVKRIKDYRVNRRMVNLSIYKKGLLQYLVRWANYLEGNDNPLWEPYVNIIKLLDMVHDYY</sequence>
<accession>A0A6A6A512</accession>
<dbReference type="Gene3D" id="2.40.50.40">
    <property type="match status" value="1"/>
</dbReference>
<evidence type="ECO:0000256" key="1">
    <source>
        <dbReference type="ARBA" id="ARBA00011353"/>
    </source>
</evidence>
<dbReference type="CDD" id="cd00024">
    <property type="entry name" value="CD_CSD"/>
    <property type="match status" value="1"/>
</dbReference>